<dbReference type="InterPro" id="IPR014942">
    <property type="entry name" value="AbiEii"/>
</dbReference>
<dbReference type="Gene3D" id="3.30.460.40">
    <property type="match status" value="1"/>
</dbReference>
<dbReference type="SUPFAM" id="SSF81301">
    <property type="entry name" value="Nucleotidyltransferase"/>
    <property type="match status" value="1"/>
</dbReference>
<sequence>MSSFVSIQKALQRAGVDYAVIGAHAVNAWVEPRFTSDFDITVQAGQQALERLEKVLAQEGLTAVAQEGADQPAGPDFVRFTSRDGSIDLEVQIARTEFQSEAITRARTAGDLRVATPEDLIVMKLIAYRTKDRADLAGLVELPDVDWDYVERWAAEWDVSDRLARVRGGD</sequence>
<proteinExistence type="predicted"/>
<dbReference type="EMBL" id="LAZR01018088">
    <property type="protein sequence ID" value="KKL97764.1"/>
    <property type="molecule type" value="Genomic_DNA"/>
</dbReference>
<dbReference type="Pfam" id="PF08843">
    <property type="entry name" value="AbiEii"/>
    <property type="match status" value="1"/>
</dbReference>
<evidence type="ECO:0000313" key="1">
    <source>
        <dbReference type="EMBL" id="KKL97764.1"/>
    </source>
</evidence>
<reference evidence="1" key="1">
    <citation type="journal article" date="2015" name="Nature">
        <title>Complex archaea that bridge the gap between prokaryotes and eukaryotes.</title>
        <authorList>
            <person name="Spang A."/>
            <person name="Saw J.H."/>
            <person name="Jorgensen S.L."/>
            <person name="Zaremba-Niedzwiedzka K."/>
            <person name="Martijn J."/>
            <person name="Lind A.E."/>
            <person name="van Eijk R."/>
            <person name="Schleper C."/>
            <person name="Guy L."/>
            <person name="Ettema T.J."/>
        </authorList>
    </citation>
    <scope>NUCLEOTIDE SEQUENCE</scope>
</reference>
<comment type="caution">
    <text evidence="1">The sequence shown here is derived from an EMBL/GenBank/DDBJ whole genome shotgun (WGS) entry which is preliminary data.</text>
</comment>
<dbReference type="AlphaFoldDB" id="A0A0F9GG45"/>
<dbReference type="InterPro" id="IPR043519">
    <property type="entry name" value="NT_sf"/>
</dbReference>
<gene>
    <name evidence="1" type="ORF">LCGC14_1831140</name>
</gene>
<name>A0A0F9GG45_9ZZZZ</name>
<organism evidence="1">
    <name type="scientific">marine sediment metagenome</name>
    <dbReference type="NCBI Taxonomy" id="412755"/>
    <lineage>
        <taxon>unclassified sequences</taxon>
        <taxon>metagenomes</taxon>
        <taxon>ecological metagenomes</taxon>
    </lineage>
</organism>
<accession>A0A0F9GG45</accession>
<protein>
    <submittedName>
        <fullName evidence="1">Uncharacterized protein</fullName>
    </submittedName>
</protein>